<dbReference type="Proteomes" id="UP001595593">
    <property type="component" value="Unassembled WGS sequence"/>
</dbReference>
<dbReference type="Pfam" id="PF06267">
    <property type="entry name" value="DUF1028"/>
    <property type="match status" value="1"/>
</dbReference>
<proteinExistence type="predicted"/>
<dbReference type="InterPro" id="IPR029055">
    <property type="entry name" value="Ntn_hydrolases_N"/>
</dbReference>
<evidence type="ECO:0000313" key="2">
    <source>
        <dbReference type="Proteomes" id="UP001595593"/>
    </source>
</evidence>
<protein>
    <submittedName>
        <fullName evidence="1">DUF1028 domain-containing protein</fullName>
    </submittedName>
</protein>
<dbReference type="SUPFAM" id="SSF56235">
    <property type="entry name" value="N-terminal nucleophile aminohydrolases (Ntn hydrolases)"/>
    <property type="match status" value="1"/>
</dbReference>
<dbReference type="PANTHER" id="PTHR39328">
    <property type="entry name" value="BLL2871 PROTEIN"/>
    <property type="match status" value="1"/>
</dbReference>
<accession>A0ABV7G527</accession>
<comment type="caution">
    <text evidence="1">The sequence shown here is derived from an EMBL/GenBank/DDBJ whole genome shotgun (WGS) entry which is preliminary data.</text>
</comment>
<dbReference type="InterPro" id="IPR010430">
    <property type="entry name" value="DUF1028"/>
</dbReference>
<name>A0ABV7G527_9PROT</name>
<keyword evidence="2" id="KW-1185">Reference proteome</keyword>
<dbReference type="RefSeq" id="WP_379598343.1">
    <property type="nucleotide sequence ID" value="NZ_JBHRTN010000018.1"/>
</dbReference>
<organism evidence="1 2">
    <name type="scientific">Teichococcus globiformis</name>
    <dbReference type="NCBI Taxonomy" id="2307229"/>
    <lineage>
        <taxon>Bacteria</taxon>
        <taxon>Pseudomonadati</taxon>
        <taxon>Pseudomonadota</taxon>
        <taxon>Alphaproteobacteria</taxon>
        <taxon>Acetobacterales</taxon>
        <taxon>Roseomonadaceae</taxon>
        <taxon>Roseomonas</taxon>
    </lineage>
</organism>
<dbReference type="PANTHER" id="PTHR39328:SF1">
    <property type="entry name" value="BLL2871 PROTEIN"/>
    <property type="match status" value="1"/>
</dbReference>
<reference evidence="2" key="1">
    <citation type="journal article" date="2019" name="Int. J. Syst. Evol. Microbiol.">
        <title>The Global Catalogue of Microorganisms (GCM) 10K type strain sequencing project: providing services to taxonomists for standard genome sequencing and annotation.</title>
        <authorList>
            <consortium name="The Broad Institute Genomics Platform"/>
            <consortium name="The Broad Institute Genome Sequencing Center for Infectious Disease"/>
            <person name="Wu L."/>
            <person name="Ma J."/>
        </authorList>
    </citation>
    <scope>NUCLEOTIDE SEQUENCE [LARGE SCALE GENOMIC DNA]</scope>
    <source>
        <strain evidence="2">KCTC 52094</strain>
    </source>
</reference>
<evidence type="ECO:0000313" key="1">
    <source>
        <dbReference type="EMBL" id="MFC3126781.1"/>
    </source>
</evidence>
<dbReference type="EMBL" id="JBHRTN010000018">
    <property type="protein sequence ID" value="MFC3126781.1"/>
    <property type="molecule type" value="Genomic_DNA"/>
</dbReference>
<dbReference type="Gene3D" id="3.60.20.10">
    <property type="entry name" value="Glutamine Phosphoribosylpyrophosphate, subunit 1, domain 1"/>
    <property type="match status" value="1"/>
</dbReference>
<sequence>MTWSIVAHDPDTQAFAVAVTTCAFAVGASCPHVRAGVGAVSTQSFTNRYLAPAVLDALARGLTPAAAIEGALAGDDGKALRQIHAVDRLGRSAVWTGQDCVEWAGSRSGPGFSVAGNMLAGPAVVGETAATYASGSALTLPERLMLALDAGEAAGGDRRGRQSAAMKLATTEDFPDLDLRVDDHPQPLMELRRLLDIWRQTRAPALPFAPRKADPAGIIDKAIIEAGWRARGLDLRFPQRPAPQG</sequence>
<gene>
    <name evidence="1" type="ORF">ACFOD4_17080</name>
</gene>